<dbReference type="EMBL" id="JAERRG010000005">
    <property type="protein sequence ID" value="MBL1114018.1"/>
    <property type="molecule type" value="Genomic_DNA"/>
</dbReference>
<dbReference type="Pfam" id="PF12770">
    <property type="entry name" value="CHAT"/>
    <property type="match status" value="1"/>
</dbReference>
<evidence type="ECO:0000313" key="3">
    <source>
        <dbReference type="Proteomes" id="UP000621510"/>
    </source>
</evidence>
<keyword evidence="3" id="KW-1185">Reference proteome</keyword>
<comment type="caution">
    <text evidence="2">The sequence shown here is derived from an EMBL/GenBank/DDBJ whole genome shotgun (WGS) entry which is preliminary data.</text>
</comment>
<sequence>MMTGYGANRTSGLILEARSARVVRDGECRYCSDAYEVALQADHDRCLPVSAIKYAAECSGIGKHAAALKISPGSGERTALTGVVALLNRLMTGWRGGNGVRLSRDITGWAFMVEVDGVRHAGLAVGLAGISPFTAGDGAGGSLFTRANSWWGLPVLLSLNELPFGHPVDHRWCVTQDDGGVLSVFSPDGAYFVHDLRLEEPPGWRERAIASGSVMLVVSHVLPAMDDPIGALDFETRQGMVCSGSVRFGEPAYESRDEEDGPPTVRFFIDPVGTLMELAHHVCDRILSLSQAKQQARELEQTRQALAEHADQVPAETMVELLFRDEFHDHRGLVELMYVYWRLVAEVADACGAEAAWRDAALRTVESAVDLVVDRCDRAVFEETDAVVSRLIDRLSDPAELETGLLAAARLRMATRGAEDLAADHYARGIRTVWSARLEADLYRTWFTDQEPFQVESHRLVTEAGHLVLRALELDGGTRKVRLQASLAQILADEGGVDRDAADAALSSWLDSSTADDLDVALFLLRVMDGIPPALVDGLPRAVFGAPLADFVAAHGSNVTAKVISQGVNLAREQADRPLLRTVLDWAERLGVRWGPAHRRQLIEARLHVLPDDPTDCPRPDHALATSFPESWTPTQRSAALLHTAAHARDRGRPALGITLLRQAGDVPSEEFRLLVADLYYQSAKEGETVSGLGPFPWDRYAYAAHTYASLGFEELALASVVPFAQHMGNLRGDELKAALFAITLNVPNFDTSRAPELGGVLRDLVHSAVWQLTLESERLPMGLMLGLHQAGKGPELGAWGRIDGPLALPTYIQHFLGKLRDLEKPAAVHGASGASPHLLNALDSDRRPGGHDTQQIARNLRWHISSLIDHELSRRSAPLIDDQHLWAKTHELLDDRTVLLTWFLPAAVSGAAVLLAVTRQGRSLAVHLGDGADENNDRHPVADRVEAIRTEVQRDPLFGDVTPEGSQLLRQPGDIPLGAGELWDKWRAQGKDRILAWPHGALHYLPLPLCRTGDRMIADDWTVTTIVGLEALTPTASPVRPRRTVVLASADGGVPYGLYAEPALEEHARQVADAVGTDAVTGPAATRDRLLAELTMADVVHIAVHGRLDQDAPWMHCLYLTPDRDDDGRVFAYDFLEADLRGVRLVTLAACESALGRFDRADNVRGIPSALITAGAQAVVGCLWPVRPEPATYFYHHMHQRIAHGTDPEPAFRQAQLATRARHPHYRDWGAFTYLHGRSKGAIA</sequence>
<evidence type="ECO:0000313" key="2">
    <source>
        <dbReference type="EMBL" id="MBL1114018.1"/>
    </source>
</evidence>
<dbReference type="RefSeq" id="WP_201851850.1">
    <property type="nucleotide sequence ID" value="NZ_JAERRG010000005.1"/>
</dbReference>
<reference evidence="2 3" key="1">
    <citation type="submission" date="2021-01" db="EMBL/GenBank/DDBJ databases">
        <title>WGS of actinomycetes isolated from Thailand.</title>
        <authorList>
            <person name="Thawai C."/>
        </authorList>
    </citation>
    <scope>NUCLEOTIDE SEQUENCE [LARGE SCALE GENOMIC DNA]</scope>
    <source>
        <strain evidence="2 3">CA3R110</strain>
    </source>
</reference>
<accession>A0ABS1PNN6</accession>
<dbReference type="Proteomes" id="UP000621510">
    <property type="component" value="Unassembled WGS sequence"/>
</dbReference>
<evidence type="ECO:0000259" key="1">
    <source>
        <dbReference type="Pfam" id="PF12770"/>
    </source>
</evidence>
<protein>
    <submittedName>
        <fullName evidence="2">CHAT domain-containing protein</fullName>
    </submittedName>
</protein>
<gene>
    <name evidence="2" type="ORF">JK364_16690</name>
</gene>
<feature type="domain" description="CHAT" evidence="1">
    <location>
        <begin position="989"/>
        <end position="1236"/>
    </location>
</feature>
<proteinExistence type="predicted"/>
<organism evidence="2 3">
    <name type="scientific">Streptomyces endocoffeicus</name>
    <dbReference type="NCBI Taxonomy" id="2898945"/>
    <lineage>
        <taxon>Bacteria</taxon>
        <taxon>Bacillati</taxon>
        <taxon>Actinomycetota</taxon>
        <taxon>Actinomycetes</taxon>
        <taxon>Kitasatosporales</taxon>
        <taxon>Streptomycetaceae</taxon>
        <taxon>Streptomyces</taxon>
    </lineage>
</organism>
<dbReference type="InterPro" id="IPR024983">
    <property type="entry name" value="CHAT_dom"/>
</dbReference>
<name>A0ABS1PNN6_9ACTN</name>